<evidence type="ECO:0000313" key="3">
    <source>
        <dbReference type="EMBL" id="SCF44427.1"/>
    </source>
</evidence>
<evidence type="ECO:0000256" key="2">
    <source>
        <dbReference type="SAM" id="Phobius"/>
    </source>
</evidence>
<keyword evidence="2" id="KW-0812">Transmembrane</keyword>
<dbReference type="EMBL" id="FMCU01000017">
    <property type="protein sequence ID" value="SCF44427.1"/>
    <property type="molecule type" value="Genomic_DNA"/>
</dbReference>
<keyword evidence="2" id="KW-1133">Transmembrane helix</keyword>
<keyword evidence="2" id="KW-0472">Membrane</keyword>
<organism evidence="3 4">
    <name type="scientific">Micromonospora matsumotoense</name>
    <dbReference type="NCBI Taxonomy" id="121616"/>
    <lineage>
        <taxon>Bacteria</taxon>
        <taxon>Bacillati</taxon>
        <taxon>Actinomycetota</taxon>
        <taxon>Actinomycetes</taxon>
        <taxon>Micromonosporales</taxon>
        <taxon>Micromonosporaceae</taxon>
        <taxon>Micromonospora</taxon>
    </lineage>
</organism>
<dbReference type="Proteomes" id="UP000198797">
    <property type="component" value="Unassembled WGS sequence"/>
</dbReference>
<keyword evidence="4" id="KW-1185">Reference proteome</keyword>
<dbReference type="STRING" id="121616.GA0070216_11744"/>
<evidence type="ECO:0000313" key="4">
    <source>
        <dbReference type="Proteomes" id="UP000198797"/>
    </source>
</evidence>
<proteinExistence type="predicted"/>
<feature type="transmembrane region" description="Helical" evidence="2">
    <location>
        <begin position="136"/>
        <end position="157"/>
    </location>
</feature>
<name>A0A1C5AGS3_9ACTN</name>
<dbReference type="AlphaFoldDB" id="A0A1C5AGS3"/>
<dbReference type="RefSeq" id="WP_091251490.1">
    <property type="nucleotide sequence ID" value="NZ_FMCU01000017.1"/>
</dbReference>
<feature type="transmembrane region" description="Helical" evidence="2">
    <location>
        <begin position="275"/>
        <end position="295"/>
    </location>
</feature>
<reference evidence="4" key="1">
    <citation type="submission" date="2016-06" db="EMBL/GenBank/DDBJ databases">
        <authorList>
            <person name="Varghese N."/>
            <person name="Submissions Spin"/>
        </authorList>
    </citation>
    <scope>NUCLEOTIDE SEQUENCE [LARGE SCALE GENOMIC DNA]</scope>
    <source>
        <strain evidence="4">DSM 44100</strain>
    </source>
</reference>
<dbReference type="OrthoDB" id="3345261at2"/>
<feature type="transmembrane region" description="Helical" evidence="2">
    <location>
        <begin position="243"/>
        <end position="263"/>
    </location>
</feature>
<protein>
    <submittedName>
        <fullName evidence="3">Uncharacterized protein</fullName>
    </submittedName>
</protein>
<gene>
    <name evidence="3" type="ORF">GA0070216_11744</name>
</gene>
<accession>A0A1C5AGS3</accession>
<evidence type="ECO:0000256" key="1">
    <source>
        <dbReference type="SAM" id="MobiDB-lite"/>
    </source>
</evidence>
<feature type="transmembrane region" description="Helical" evidence="2">
    <location>
        <begin position="177"/>
        <end position="198"/>
    </location>
</feature>
<sequence>MTDNHVHHDDGGNGRRYQSVQCPPLLTLGATRLAEPVATPEPYRPDQLSHTESARLVQAKADAEEALTAYHSRLKTAGDRMVDAWHRARVGLHRLEVLLAERELGAAARREQQVEREHATDGVEDRRHRPGWQHPVLVWAVILISAVYDTVFFAGSFRDAIDAVDDVRSVEYWVSFLPGFGIFMALTLAGYWLGVPLFRHRARAERRRWRRRLGWRILLRRVFVLWRPEDEERQPGELPWPSWVLPVSFAVLVVGVLAGWAWLRGGRLLMSDLQWPLVGLLLLLTVSAIAFKAGAHNPVADRARRAGRRRRDVTRRYDRLKAESQAQLAGHEKAWQELHLAVEDAVTGVWRHVTDAWTEIAEGRARHGLTGMVAPGFVTSGDTDASARTLFAGLTGPSLRLETLRVTQDLLDRHRPEVLSAEQTALTERLNAQLDAATAGSGPDPVDEYREMDKG</sequence>
<feature type="region of interest" description="Disordered" evidence="1">
    <location>
        <begin position="435"/>
        <end position="455"/>
    </location>
</feature>